<proteinExistence type="predicted"/>
<reference evidence="3 4" key="1">
    <citation type="journal article" date="2016" name="Genome Biol. Evol.">
        <title>Divergent and convergent evolution of fungal pathogenicity.</title>
        <authorList>
            <person name="Shang Y."/>
            <person name="Xiao G."/>
            <person name="Zheng P."/>
            <person name="Cen K."/>
            <person name="Zhan S."/>
            <person name="Wang C."/>
        </authorList>
    </citation>
    <scope>NUCLEOTIDE SEQUENCE [LARGE SCALE GENOMIC DNA]</scope>
    <source>
        <strain evidence="3 4">RCEF 2490</strain>
    </source>
</reference>
<accession>A0A168B955</accession>
<feature type="coiled-coil region" evidence="1">
    <location>
        <begin position="256"/>
        <end position="325"/>
    </location>
</feature>
<keyword evidence="1" id="KW-0175">Coiled coil</keyword>
<keyword evidence="4" id="KW-1185">Reference proteome</keyword>
<protein>
    <submittedName>
        <fullName evidence="3">Uncharacterized protein</fullName>
    </submittedName>
</protein>
<gene>
    <name evidence="3" type="ORF">AAL_05088</name>
</gene>
<evidence type="ECO:0000313" key="4">
    <source>
        <dbReference type="Proteomes" id="UP000078544"/>
    </source>
</evidence>
<sequence length="385" mass="41549">MGLSQADDVSSPDASPNPGQPCSPALGRHSRASSASDVCSHGSSRRIPSGSQNLAGIKQPTSPPGPSRRATGKEEPVDAGTCTSPPVSSPSIPSSIAYSNPGLSTSLLRRELSRTTPPRNADAVTSRAVRHDLARRLGQLARRLTYDGYDSNMDEIVLGNQLEELEKAVGRGGSGPEEAQKLPGEAAMLDGAAWRSNGSSAIASPTSSMLRSRFSDLSASLHREREAAALADEPRRIEEELSPKKGMSARQAKKVIAEMSKLNDELTSVVSNLKARQEESEHIQGLLIERAERAAQRIIFLQSRIAHLEQELEENDDELQHLRICLKAVEIQMPPHPDKELQRCIAAFKDDYQALKHKRAHRATITSATGFDYSSESPGTGSPTQ</sequence>
<feature type="compositionally biased region" description="Low complexity" evidence="2">
    <location>
        <begin position="84"/>
        <end position="96"/>
    </location>
</feature>
<dbReference type="Proteomes" id="UP000078544">
    <property type="component" value="Unassembled WGS sequence"/>
</dbReference>
<organism evidence="3 4">
    <name type="scientific">Moelleriella libera RCEF 2490</name>
    <dbReference type="NCBI Taxonomy" id="1081109"/>
    <lineage>
        <taxon>Eukaryota</taxon>
        <taxon>Fungi</taxon>
        <taxon>Dikarya</taxon>
        <taxon>Ascomycota</taxon>
        <taxon>Pezizomycotina</taxon>
        <taxon>Sordariomycetes</taxon>
        <taxon>Hypocreomycetidae</taxon>
        <taxon>Hypocreales</taxon>
        <taxon>Clavicipitaceae</taxon>
        <taxon>Moelleriella</taxon>
    </lineage>
</organism>
<feature type="region of interest" description="Disordered" evidence="2">
    <location>
        <begin position="1"/>
        <end position="102"/>
    </location>
</feature>
<dbReference type="OrthoDB" id="4448936at2759"/>
<evidence type="ECO:0000256" key="1">
    <source>
        <dbReference type="SAM" id="Coils"/>
    </source>
</evidence>
<dbReference type="EMBL" id="AZGY01000010">
    <property type="protein sequence ID" value="KZZ94977.1"/>
    <property type="molecule type" value="Genomic_DNA"/>
</dbReference>
<comment type="caution">
    <text evidence="3">The sequence shown here is derived from an EMBL/GenBank/DDBJ whole genome shotgun (WGS) entry which is preliminary data.</text>
</comment>
<dbReference type="AlphaFoldDB" id="A0A168B955"/>
<name>A0A168B955_9HYPO</name>
<evidence type="ECO:0000256" key="2">
    <source>
        <dbReference type="SAM" id="MobiDB-lite"/>
    </source>
</evidence>
<evidence type="ECO:0000313" key="3">
    <source>
        <dbReference type="EMBL" id="KZZ94977.1"/>
    </source>
</evidence>